<reference evidence="1" key="1">
    <citation type="submission" date="2022-07" db="EMBL/GenBank/DDBJ databases">
        <title>Genome Sequence of Physisporinus lineatus.</title>
        <authorList>
            <person name="Buettner E."/>
        </authorList>
    </citation>
    <scope>NUCLEOTIDE SEQUENCE</scope>
    <source>
        <strain evidence="1">VT162</strain>
    </source>
</reference>
<gene>
    <name evidence="1" type="ORF">NLI96_g3539</name>
</gene>
<sequence length="110" mass="11457">MWQDNNNLYGTPQNQGQYYAQAGATQPGVPLQFYAPSPVGSTFYPGSRSSLEGHVGAQGTISQQSTAPTYGGSIQSAGGWWTAFGTGGFEGEPPLLEGIAKHISAVMSNS</sequence>
<organism evidence="1 2">
    <name type="scientific">Meripilus lineatus</name>
    <dbReference type="NCBI Taxonomy" id="2056292"/>
    <lineage>
        <taxon>Eukaryota</taxon>
        <taxon>Fungi</taxon>
        <taxon>Dikarya</taxon>
        <taxon>Basidiomycota</taxon>
        <taxon>Agaricomycotina</taxon>
        <taxon>Agaricomycetes</taxon>
        <taxon>Polyporales</taxon>
        <taxon>Meripilaceae</taxon>
        <taxon>Meripilus</taxon>
    </lineage>
</organism>
<evidence type="ECO:0000313" key="1">
    <source>
        <dbReference type="EMBL" id="KAJ3487442.1"/>
    </source>
</evidence>
<dbReference type="AlphaFoldDB" id="A0AAD5V6K2"/>
<comment type="caution">
    <text evidence="1">The sequence shown here is derived from an EMBL/GenBank/DDBJ whole genome shotgun (WGS) entry which is preliminary data.</text>
</comment>
<proteinExistence type="predicted"/>
<keyword evidence="2" id="KW-1185">Reference proteome</keyword>
<dbReference type="EMBL" id="JANAWD010000092">
    <property type="protein sequence ID" value="KAJ3487442.1"/>
    <property type="molecule type" value="Genomic_DNA"/>
</dbReference>
<name>A0AAD5V6K2_9APHY</name>
<dbReference type="Proteomes" id="UP001212997">
    <property type="component" value="Unassembled WGS sequence"/>
</dbReference>
<accession>A0AAD5V6K2</accession>
<evidence type="ECO:0000313" key="2">
    <source>
        <dbReference type="Proteomes" id="UP001212997"/>
    </source>
</evidence>
<protein>
    <submittedName>
        <fullName evidence="1">Uncharacterized protein</fullName>
    </submittedName>
</protein>